<reference evidence="3" key="1">
    <citation type="journal article" date="2019" name="Int. J. Syst. Evol. Microbiol.">
        <title>The Global Catalogue of Microorganisms (GCM) 10K type strain sequencing project: providing services to taxonomists for standard genome sequencing and annotation.</title>
        <authorList>
            <consortium name="The Broad Institute Genomics Platform"/>
            <consortium name="The Broad Institute Genome Sequencing Center for Infectious Disease"/>
            <person name="Wu L."/>
            <person name="Ma J."/>
        </authorList>
    </citation>
    <scope>NUCLEOTIDE SEQUENCE [LARGE SCALE GENOMIC DNA]</scope>
    <source>
        <strain evidence="3">CGMCC 1.12482</strain>
    </source>
</reference>
<feature type="chain" id="PRO_5045039628" description="DUF3047 domain-containing protein" evidence="1">
    <location>
        <begin position="27"/>
        <end position="219"/>
    </location>
</feature>
<keyword evidence="3" id="KW-1185">Reference proteome</keyword>
<proteinExistence type="predicted"/>
<name>A0ABQ1P7J9_9GAMM</name>
<feature type="signal peptide" evidence="1">
    <location>
        <begin position="1"/>
        <end position="26"/>
    </location>
</feature>
<evidence type="ECO:0000313" key="3">
    <source>
        <dbReference type="Proteomes" id="UP000638188"/>
    </source>
</evidence>
<dbReference type="Pfam" id="PF11249">
    <property type="entry name" value="DUF3047"/>
    <property type="match status" value="1"/>
</dbReference>
<evidence type="ECO:0000256" key="1">
    <source>
        <dbReference type="SAM" id="SignalP"/>
    </source>
</evidence>
<sequence length="219" mass="24123">MFNPARPTGWQGLLLLTSLCAGLAHGMTAVSPADMLEWERRDFAAPTEYQLGQYAGTTALQASCSNAASALYLEQSIDLRKTPVLEWSWAIEKVFTGIDETKKSGDDYPVRLYVVKDGGLLPWRTRAVNYVWSSNQAIGAVWDNAYAGQAKILALRSGAPKGSDRQFATERRNVREDFANLHGVELDTIDGLAIMTDCDDSGQPITGWYGDINWLPESD</sequence>
<organism evidence="2 3">
    <name type="scientific">Halopseudomonas salina</name>
    <dbReference type="NCBI Taxonomy" id="1323744"/>
    <lineage>
        <taxon>Bacteria</taxon>
        <taxon>Pseudomonadati</taxon>
        <taxon>Pseudomonadota</taxon>
        <taxon>Gammaproteobacteria</taxon>
        <taxon>Pseudomonadales</taxon>
        <taxon>Pseudomonadaceae</taxon>
        <taxon>Halopseudomonas</taxon>
    </lineage>
</organism>
<keyword evidence="1" id="KW-0732">Signal</keyword>
<dbReference type="Proteomes" id="UP000638188">
    <property type="component" value="Unassembled WGS sequence"/>
</dbReference>
<gene>
    <name evidence="2" type="ORF">GCM10007418_10310</name>
</gene>
<accession>A0ABQ1P7J9</accession>
<evidence type="ECO:0008006" key="4">
    <source>
        <dbReference type="Google" id="ProtNLM"/>
    </source>
</evidence>
<protein>
    <recommendedName>
        <fullName evidence="4">DUF3047 domain-containing protein</fullName>
    </recommendedName>
</protein>
<comment type="caution">
    <text evidence="2">The sequence shown here is derived from an EMBL/GenBank/DDBJ whole genome shotgun (WGS) entry which is preliminary data.</text>
</comment>
<evidence type="ECO:0000313" key="2">
    <source>
        <dbReference type="EMBL" id="GGC92730.1"/>
    </source>
</evidence>
<dbReference type="InterPro" id="IPR021409">
    <property type="entry name" value="DUF3047"/>
</dbReference>
<dbReference type="RefSeq" id="WP_188434329.1">
    <property type="nucleotide sequence ID" value="NZ_BMFF01000002.1"/>
</dbReference>
<dbReference type="EMBL" id="BMFF01000002">
    <property type="protein sequence ID" value="GGC92730.1"/>
    <property type="molecule type" value="Genomic_DNA"/>
</dbReference>